<evidence type="ECO:0000313" key="3">
    <source>
        <dbReference type="Proteomes" id="UP000694865"/>
    </source>
</evidence>
<evidence type="ECO:0000313" key="4">
    <source>
        <dbReference type="RefSeq" id="XP_006826078.1"/>
    </source>
</evidence>
<keyword evidence="1" id="KW-0175">Coiled coil</keyword>
<protein>
    <submittedName>
        <fullName evidence="4">Uncharacterized protein C20orf96-like isoform X2</fullName>
    </submittedName>
</protein>
<organism evidence="3 4">
    <name type="scientific">Saccoglossus kowalevskii</name>
    <name type="common">Acorn worm</name>
    <dbReference type="NCBI Taxonomy" id="10224"/>
    <lineage>
        <taxon>Eukaryota</taxon>
        <taxon>Metazoa</taxon>
        <taxon>Hemichordata</taxon>
        <taxon>Enteropneusta</taxon>
        <taxon>Harrimaniidae</taxon>
        <taxon>Saccoglossus</taxon>
    </lineage>
</organism>
<sequence>MSGWGRRATGRIERTQFEGDELLKSLEGRVNIEVSKPPDYEQWSRSGVQQLLQKQRSKQGGQAASRAGSASKVAFLVAPPPDTSPATTTTTTTTTATTTTATTTTNTAINNNATSLRTNVTAIIQSDLQSTRLGAACSSSCRHPWNKKVVNFDEDLEKQRQKVIAILQLQVKARKKSVESYRARQEFLVNDNIAYKEAIEGDEKRTHKDVKDLLKKYERFRGAVQNLNNKFDKERSTARKGLDEVRDKVNGELEGIQNEVDKLQSTLQSKQEELRVLRSYKDKVYPVKAIQIAELQKKIENLGRENEDDLNELESIIDIEKEKFAKASRDTDHRIKSEVTEKAIAAMHDSLKDMALQNMVMKKEIEEHKLKVIELEEYNMELEKEVKTLLADPKTDIRRQVYPHLYPKEPLCTPDMDVILDIPTQEWLPI</sequence>
<dbReference type="InterPro" id="IPR029236">
    <property type="entry name" value="DUF4618"/>
</dbReference>
<proteinExistence type="predicted"/>
<name>A0ABM0N1D7_SACKO</name>
<gene>
    <name evidence="4" type="primary">LOC100370141</name>
</gene>
<dbReference type="Proteomes" id="UP000694865">
    <property type="component" value="Unplaced"/>
</dbReference>
<reference evidence="4" key="1">
    <citation type="submission" date="2025-08" db="UniProtKB">
        <authorList>
            <consortium name="RefSeq"/>
        </authorList>
    </citation>
    <scope>IDENTIFICATION</scope>
    <source>
        <tissue evidence="4">Testes</tissue>
    </source>
</reference>
<dbReference type="RefSeq" id="XP_006826078.1">
    <property type="nucleotide sequence ID" value="XM_006826015.1"/>
</dbReference>
<feature type="region of interest" description="Disordered" evidence="2">
    <location>
        <begin position="76"/>
        <end position="96"/>
    </location>
</feature>
<dbReference type="PANTHER" id="PTHR28574">
    <property type="entry name" value="RIKEN CDNA 6820408C15"/>
    <property type="match status" value="1"/>
</dbReference>
<evidence type="ECO:0000256" key="2">
    <source>
        <dbReference type="SAM" id="MobiDB-lite"/>
    </source>
</evidence>
<feature type="coiled-coil region" evidence="1">
    <location>
        <begin position="210"/>
        <end position="330"/>
    </location>
</feature>
<dbReference type="PANTHER" id="PTHR28574:SF1">
    <property type="entry name" value="RIKEN CDNA 6820408C15 GENE"/>
    <property type="match status" value="1"/>
</dbReference>
<evidence type="ECO:0000256" key="1">
    <source>
        <dbReference type="SAM" id="Coils"/>
    </source>
</evidence>
<feature type="coiled-coil region" evidence="1">
    <location>
        <begin position="365"/>
        <end position="392"/>
    </location>
</feature>
<dbReference type="GeneID" id="100370141"/>
<dbReference type="Pfam" id="PF15397">
    <property type="entry name" value="DUF4618"/>
    <property type="match status" value="1"/>
</dbReference>
<feature type="compositionally biased region" description="Low complexity" evidence="2">
    <location>
        <begin position="86"/>
        <end position="96"/>
    </location>
</feature>
<accession>A0ABM0N1D7</accession>
<keyword evidence="3" id="KW-1185">Reference proteome</keyword>